<dbReference type="AlphaFoldDB" id="A0A0Q0PD51"/>
<evidence type="ECO:0000256" key="9">
    <source>
        <dbReference type="ARBA" id="ARBA00022618"/>
    </source>
</evidence>
<evidence type="ECO:0000256" key="17">
    <source>
        <dbReference type="ARBA" id="ARBA00023316"/>
    </source>
</evidence>
<keyword evidence="16 20" id="KW-0131">Cell cycle</keyword>
<evidence type="ECO:0000256" key="1">
    <source>
        <dbReference type="ARBA" id="ARBA00001974"/>
    </source>
</evidence>
<name>A0A0Q0PD51_VIBMT</name>
<evidence type="ECO:0000256" key="6">
    <source>
        <dbReference type="ARBA" id="ARBA00012518"/>
    </source>
</evidence>
<comment type="pathway">
    <text evidence="4 20">Cell wall biogenesis; peptidoglycan biosynthesis.</text>
</comment>
<dbReference type="InterPro" id="IPR036318">
    <property type="entry name" value="FAD-bd_PCMH-like_sf"/>
</dbReference>
<dbReference type="SUPFAM" id="SSF56176">
    <property type="entry name" value="FAD-binding/transporter-associated domain-like"/>
    <property type="match status" value="1"/>
</dbReference>
<evidence type="ECO:0000256" key="5">
    <source>
        <dbReference type="ARBA" id="ARBA00010485"/>
    </source>
</evidence>
<dbReference type="InterPro" id="IPR016169">
    <property type="entry name" value="FAD-bd_PCMH_sub2"/>
</dbReference>
<sequence length="357" mass="39424">MASLSYPKTTMQIQLGASLKPYHTFGIEQSAAQLVVAESIDDLKNLYGSVQWANVPKLIIGKGSNMLFTCPYSGVVILNRLYGIEHQQDDAYHWLHVSGGEDWPSLVAWCVEQGIGGLENLALIPGCAGSAPIQNIGAYGIEFKDVCHYVDYLCLETGEVKRLTVEECQFGYRDSIFKHQLYEKAVVIAVGLKLAKAWVPSIHYGPLKDLPSTCTAHDVYQRVCATRMEKLPDPNVMGNAGSFFKNPVISELEFARLHTLHPDIVAYPAEYGVKIAAGWLIDHAGLKGHQIGGAKVHPKQALVIVNTGAACAQDILQLAAYVKQQVFESYGIELEHEVRFMGESEETNLSEWMSEQR</sequence>
<protein>
    <recommendedName>
        <fullName evidence="7 20">UDP-N-acetylenolpyruvoylglucosamine reductase</fullName>
        <ecNumber evidence="6 20">1.3.1.98</ecNumber>
    </recommendedName>
    <alternativeName>
        <fullName evidence="18 20">UDP-N-acetylmuramate dehydrogenase</fullName>
    </alternativeName>
</protein>
<dbReference type="Pfam" id="PF01565">
    <property type="entry name" value="FAD_binding_4"/>
    <property type="match status" value="1"/>
</dbReference>
<evidence type="ECO:0000256" key="13">
    <source>
        <dbReference type="ARBA" id="ARBA00022960"/>
    </source>
</evidence>
<evidence type="ECO:0000256" key="19">
    <source>
        <dbReference type="ARBA" id="ARBA00048914"/>
    </source>
</evidence>
<keyword evidence="14 20" id="KW-0573">Peptidoglycan synthesis</keyword>
<dbReference type="EC" id="1.3.1.98" evidence="6 20"/>
<comment type="similarity">
    <text evidence="5 20">Belongs to the MurB family.</text>
</comment>
<evidence type="ECO:0000256" key="11">
    <source>
        <dbReference type="ARBA" id="ARBA00022827"/>
    </source>
</evidence>
<dbReference type="PANTHER" id="PTHR21071">
    <property type="entry name" value="UDP-N-ACETYLENOLPYRUVOYLGLUCOSAMINE REDUCTASE"/>
    <property type="match status" value="1"/>
</dbReference>
<keyword evidence="15 20" id="KW-0560">Oxidoreductase</keyword>
<evidence type="ECO:0000256" key="10">
    <source>
        <dbReference type="ARBA" id="ARBA00022630"/>
    </source>
</evidence>
<dbReference type="InterPro" id="IPR011601">
    <property type="entry name" value="MurB_C"/>
</dbReference>
<dbReference type="InterPro" id="IPR016167">
    <property type="entry name" value="FAD-bd_PCMH_sub1"/>
</dbReference>
<keyword evidence="12 20" id="KW-0521">NADP</keyword>
<comment type="catalytic activity">
    <reaction evidence="19 20">
        <text>UDP-N-acetyl-alpha-D-muramate + NADP(+) = UDP-N-acetyl-3-O-(1-carboxyvinyl)-alpha-D-glucosamine + NADPH + H(+)</text>
        <dbReference type="Rhea" id="RHEA:12248"/>
        <dbReference type="ChEBI" id="CHEBI:15378"/>
        <dbReference type="ChEBI" id="CHEBI:57783"/>
        <dbReference type="ChEBI" id="CHEBI:58349"/>
        <dbReference type="ChEBI" id="CHEBI:68483"/>
        <dbReference type="ChEBI" id="CHEBI:70757"/>
        <dbReference type="EC" id="1.3.1.98"/>
    </reaction>
</comment>
<dbReference type="NCBIfam" id="NF000755">
    <property type="entry name" value="PRK00046.1"/>
    <property type="match status" value="1"/>
</dbReference>
<evidence type="ECO:0000256" key="2">
    <source>
        <dbReference type="ARBA" id="ARBA00003921"/>
    </source>
</evidence>
<comment type="cofactor">
    <cofactor evidence="1 20">
        <name>FAD</name>
        <dbReference type="ChEBI" id="CHEBI:57692"/>
    </cofactor>
</comment>
<dbReference type="NCBIfam" id="TIGR00179">
    <property type="entry name" value="murB"/>
    <property type="match status" value="1"/>
</dbReference>
<dbReference type="GO" id="GO:0009252">
    <property type="term" value="P:peptidoglycan biosynthetic process"/>
    <property type="evidence" value="ECO:0007669"/>
    <property type="project" value="UniProtKB-UniRule"/>
</dbReference>
<dbReference type="GO" id="GO:0008360">
    <property type="term" value="P:regulation of cell shape"/>
    <property type="evidence" value="ECO:0007669"/>
    <property type="project" value="UniProtKB-KW"/>
</dbReference>
<dbReference type="PANTHER" id="PTHR21071:SF4">
    <property type="entry name" value="UDP-N-ACETYLENOLPYRUVOYLGLUCOSAMINE REDUCTASE"/>
    <property type="match status" value="1"/>
</dbReference>
<dbReference type="Gene3D" id="3.30.465.10">
    <property type="match status" value="1"/>
</dbReference>
<proteinExistence type="inferred from homology"/>
<evidence type="ECO:0000313" key="22">
    <source>
        <dbReference type="EMBL" id="KQA98419.1"/>
    </source>
</evidence>
<evidence type="ECO:0000256" key="20">
    <source>
        <dbReference type="HAMAP-Rule" id="MF_00037"/>
    </source>
</evidence>
<dbReference type="InterPro" id="IPR016166">
    <property type="entry name" value="FAD-bd_PCMH"/>
</dbReference>
<dbReference type="GO" id="GO:0071949">
    <property type="term" value="F:FAD binding"/>
    <property type="evidence" value="ECO:0007669"/>
    <property type="project" value="InterPro"/>
</dbReference>
<dbReference type="InterPro" id="IPR036635">
    <property type="entry name" value="MurB_C_sf"/>
</dbReference>
<feature type="active site" evidence="20">
    <location>
        <position position="173"/>
    </location>
</feature>
<accession>A0A0Q0PD51</accession>
<evidence type="ECO:0000256" key="14">
    <source>
        <dbReference type="ARBA" id="ARBA00022984"/>
    </source>
</evidence>
<keyword evidence="8 20" id="KW-0963">Cytoplasm</keyword>
<organism evidence="22 23">
    <name type="scientific">Vibrio metoecus</name>
    <dbReference type="NCBI Taxonomy" id="1481663"/>
    <lineage>
        <taxon>Bacteria</taxon>
        <taxon>Pseudomonadati</taxon>
        <taxon>Pseudomonadota</taxon>
        <taxon>Gammaproteobacteria</taxon>
        <taxon>Vibrionales</taxon>
        <taxon>Vibrionaceae</taxon>
        <taxon>Vibrio</taxon>
    </lineage>
</organism>
<evidence type="ECO:0000256" key="8">
    <source>
        <dbReference type="ARBA" id="ARBA00022490"/>
    </source>
</evidence>
<evidence type="ECO:0000313" key="23">
    <source>
        <dbReference type="Proteomes" id="UP000050491"/>
    </source>
</evidence>
<dbReference type="Pfam" id="PF02873">
    <property type="entry name" value="MurB_C"/>
    <property type="match status" value="1"/>
</dbReference>
<dbReference type="GO" id="GO:0008762">
    <property type="term" value="F:UDP-N-acetylmuramate dehydrogenase activity"/>
    <property type="evidence" value="ECO:0007669"/>
    <property type="project" value="UniProtKB-UniRule"/>
</dbReference>
<evidence type="ECO:0000256" key="18">
    <source>
        <dbReference type="ARBA" id="ARBA00031026"/>
    </source>
</evidence>
<comment type="subcellular location">
    <subcellularLocation>
        <location evidence="3 20">Cytoplasm</location>
    </subcellularLocation>
</comment>
<evidence type="ECO:0000259" key="21">
    <source>
        <dbReference type="PROSITE" id="PS51387"/>
    </source>
</evidence>
<feature type="domain" description="FAD-binding PCMH-type" evidence="21">
    <location>
        <begin position="27"/>
        <end position="197"/>
    </location>
</feature>
<dbReference type="Gene3D" id="3.30.43.10">
    <property type="entry name" value="Uridine Diphospho-n-acetylenolpyruvylglucosamine Reductase, domain 2"/>
    <property type="match status" value="1"/>
</dbReference>
<dbReference type="GeneID" id="94014914"/>
<comment type="function">
    <text evidence="2 20">Cell wall formation.</text>
</comment>
<evidence type="ECO:0000256" key="12">
    <source>
        <dbReference type="ARBA" id="ARBA00022857"/>
    </source>
</evidence>
<dbReference type="GO" id="GO:0071555">
    <property type="term" value="P:cell wall organization"/>
    <property type="evidence" value="ECO:0007669"/>
    <property type="project" value="UniProtKB-KW"/>
</dbReference>
<dbReference type="PATRIC" id="fig|1481663.10.peg.3590"/>
<dbReference type="PROSITE" id="PS51387">
    <property type="entry name" value="FAD_PCMH"/>
    <property type="match status" value="1"/>
</dbReference>
<keyword evidence="17 20" id="KW-0961">Cell wall biogenesis/degradation</keyword>
<evidence type="ECO:0000256" key="7">
    <source>
        <dbReference type="ARBA" id="ARBA00015188"/>
    </source>
</evidence>
<dbReference type="GO" id="GO:0005829">
    <property type="term" value="C:cytosol"/>
    <property type="evidence" value="ECO:0007669"/>
    <property type="project" value="TreeGrafter"/>
</dbReference>
<dbReference type="Gene3D" id="3.90.78.10">
    <property type="entry name" value="UDP-N-acetylenolpyruvoylglucosamine reductase, C-terminal domain"/>
    <property type="match status" value="1"/>
</dbReference>
<evidence type="ECO:0000256" key="15">
    <source>
        <dbReference type="ARBA" id="ARBA00023002"/>
    </source>
</evidence>
<keyword evidence="9 20" id="KW-0132">Cell division</keyword>
<dbReference type="RefSeq" id="WP_055030410.1">
    <property type="nucleotide sequence ID" value="NZ_CP035688.1"/>
</dbReference>
<keyword evidence="13 20" id="KW-0133">Cell shape</keyword>
<dbReference type="EMBL" id="LBGP01000022">
    <property type="protein sequence ID" value="KQA98419.1"/>
    <property type="molecule type" value="Genomic_DNA"/>
</dbReference>
<dbReference type="InterPro" id="IPR003170">
    <property type="entry name" value="MurB"/>
</dbReference>
<dbReference type="UniPathway" id="UPA00219"/>
<dbReference type="GO" id="GO:0051301">
    <property type="term" value="P:cell division"/>
    <property type="evidence" value="ECO:0007669"/>
    <property type="project" value="UniProtKB-KW"/>
</dbReference>
<evidence type="ECO:0000256" key="16">
    <source>
        <dbReference type="ARBA" id="ARBA00023306"/>
    </source>
</evidence>
<comment type="caution">
    <text evidence="22">The sequence shown here is derived from an EMBL/GenBank/DDBJ whole genome shotgun (WGS) entry which is preliminary data.</text>
</comment>
<dbReference type="InterPro" id="IPR006094">
    <property type="entry name" value="Oxid_FAD_bind_N"/>
</dbReference>
<evidence type="ECO:0000256" key="4">
    <source>
        <dbReference type="ARBA" id="ARBA00004752"/>
    </source>
</evidence>
<dbReference type="HAMAP" id="MF_00037">
    <property type="entry name" value="MurB"/>
    <property type="match status" value="1"/>
</dbReference>
<gene>
    <name evidence="20" type="primary">murB</name>
    <name evidence="22" type="ORF">XV92_17110</name>
</gene>
<dbReference type="Proteomes" id="UP000050491">
    <property type="component" value="Unassembled WGS sequence"/>
</dbReference>
<keyword evidence="11 20" id="KW-0274">FAD</keyword>
<evidence type="ECO:0000256" key="3">
    <source>
        <dbReference type="ARBA" id="ARBA00004496"/>
    </source>
</evidence>
<keyword evidence="10 20" id="KW-0285">Flavoprotein</keyword>
<dbReference type="SUPFAM" id="SSF56194">
    <property type="entry name" value="Uridine diphospho-N-Acetylenolpyruvylglucosamine reductase, MurB, C-terminal domain"/>
    <property type="match status" value="1"/>
</dbReference>
<feature type="active site" description="Proton donor" evidence="20">
    <location>
        <position position="242"/>
    </location>
</feature>
<feature type="active site" evidence="20">
    <location>
        <position position="337"/>
    </location>
</feature>
<dbReference type="OrthoDB" id="9804753at2"/>
<reference evidence="22 23" key="1">
    <citation type="journal article" date="2015" name="Genome Biol. Evol.">
        <title>The Dynamics of Genetic Interactions between Vibrio metoecus and Vibrio cholerae, Two Close Relatives Co-Occurring in the Environment.</title>
        <authorList>
            <person name="Orata F.D."/>
            <person name="Kirchberger P.C."/>
            <person name="Meheust R."/>
            <person name="Barlow E.J."/>
            <person name="Tarr C.L."/>
            <person name="Boucher Y."/>
        </authorList>
    </citation>
    <scope>NUCLEOTIDE SEQUENCE [LARGE SCALE GENOMIC DNA]</scope>
    <source>
        <strain evidence="22 23">YB5B04</strain>
    </source>
</reference>